<keyword evidence="4" id="KW-1003">Cell membrane</keyword>
<evidence type="ECO:0000259" key="15">
    <source>
        <dbReference type="PROSITE" id="PS50109"/>
    </source>
</evidence>
<evidence type="ECO:0000256" key="10">
    <source>
        <dbReference type="ARBA" id="ARBA00022840"/>
    </source>
</evidence>
<comment type="catalytic activity">
    <reaction evidence="1">
        <text>ATP + protein L-histidine = ADP + protein N-phospho-L-histidine.</text>
        <dbReference type="EC" id="2.7.13.3"/>
    </reaction>
</comment>
<dbReference type="InterPro" id="IPR036890">
    <property type="entry name" value="HATPase_C_sf"/>
</dbReference>
<dbReference type="Gene3D" id="3.30.565.10">
    <property type="entry name" value="Histidine kinase-like ATPase, C-terminal domain"/>
    <property type="match status" value="1"/>
</dbReference>
<evidence type="ECO:0000256" key="13">
    <source>
        <dbReference type="ARBA" id="ARBA00023136"/>
    </source>
</evidence>
<dbReference type="PROSITE" id="PS50109">
    <property type="entry name" value="HIS_KIN"/>
    <property type="match status" value="1"/>
</dbReference>
<dbReference type="Gene3D" id="1.10.287.130">
    <property type="match status" value="1"/>
</dbReference>
<evidence type="ECO:0000256" key="9">
    <source>
        <dbReference type="ARBA" id="ARBA00022777"/>
    </source>
</evidence>
<dbReference type="SMART" id="SM00387">
    <property type="entry name" value="HATPase_c"/>
    <property type="match status" value="1"/>
</dbReference>
<evidence type="ECO:0000256" key="7">
    <source>
        <dbReference type="ARBA" id="ARBA00022692"/>
    </source>
</evidence>
<dbReference type="InterPro" id="IPR005467">
    <property type="entry name" value="His_kinase_dom"/>
</dbReference>
<name>A0A1C7EA33_9BACL</name>
<dbReference type="SUPFAM" id="SSF55874">
    <property type="entry name" value="ATPase domain of HSP90 chaperone/DNA topoisomerase II/histidine kinase"/>
    <property type="match status" value="1"/>
</dbReference>
<keyword evidence="10" id="KW-0067">ATP-binding</keyword>
<dbReference type="SMART" id="SM00388">
    <property type="entry name" value="HisKA"/>
    <property type="match status" value="1"/>
</dbReference>
<protein>
    <recommendedName>
        <fullName evidence="3">histidine kinase</fullName>
        <ecNumber evidence="3">2.7.13.3</ecNumber>
    </recommendedName>
</protein>
<dbReference type="KEGG" id="ppla:BBI15_08800"/>
<dbReference type="InterPro" id="IPR003594">
    <property type="entry name" value="HATPase_dom"/>
</dbReference>
<feature type="transmembrane region" description="Helical" evidence="14">
    <location>
        <begin position="415"/>
        <end position="434"/>
    </location>
</feature>
<dbReference type="InterPro" id="IPR003661">
    <property type="entry name" value="HisK_dim/P_dom"/>
</dbReference>
<accession>A0A1C7EA33</accession>
<dbReference type="GO" id="GO:0000155">
    <property type="term" value="F:phosphorelay sensor kinase activity"/>
    <property type="evidence" value="ECO:0007669"/>
    <property type="project" value="InterPro"/>
</dbReference>
<dbReference type="GO" id="GO:0005524">
    <property type="term" value="F:ATP binding"/>
    <property type="evidence" value="ECO:0007669"/>
    <property type="project" value="UniProtKB-KW"/>
</dbReference>
<feature type="transmembrane region" description="Helical" evidence="14">
    <location>
        <begin position="387"/>
        <end position="409"/>
    </location>
</feature>
<keyword evidence="8" id="KW-0547">Nucleotide-binding</keyword>
<organism evidence="16 17">
    <name type="scientific">Planococcus plakortidis</name>
    <dbReference type="NCBI Taxonomy" id="1038856"/>
    <lineage>
        <taxon>Bacteria</taxon>
        <taxon>Bacillati</taxon>
        <taxon>Bacillota</taxon>
        <taxon>Bacilli</taxon>
        <taxon>Bacillales</taxon>
        <taxon>Caryophanaceae</taxon>
        <taxon>Planococcus</taxon>
    </lineage>
</organism>
<gene>
    <name evidence="16" type="ORF">BBI15_08800</name>
</gene>
<comment type="subcellular location">
    <subcellularLocation>
        <location evidence="2">Cell membrane</location>
        <topology evidence="2">Multi-pass membrane protein</topology>
    </subcellularLocation>
</comment>
<keyword evidence="11 14" id="KW-1133">Transmembrane helix</keyword>
<evidence type="ECO:0000256" key="3">
    <source>
        <dbReference type="ARBA" id="ARBA00012438"/>
    </source>
</evidence>
<sequence length="715" mass="80309">MKKWMWLAGISLLLLCVWTVVEKGAGYFGKAYTDTEAFHYDFARFTEGLLLFELAPPNATVDQSVASWEIDQYRMDHNSLTDQIQAVRDQYADAVSAAEKEGDSSLVEELKAQRTEEISAVREEFSDDEAAKTAIIEQREADYEEALGQLAAQKTQFEGQASGYTYQLRDLDSGEVFTKGTINDEPFFEQVYSAQEPLYFSNGYWSFDFPYDGANRTLADKRFSGVIQIPEKGVAGASVISGINQFQLLKFFLYFLLAAATAGAWWLFKKRPVRTAWYTELTSYRKWQKLAVEWKLIGFIISAMFALAAANHFAAVLTRPWEAGNGSLLEVFIALACAVLFLSLSMLQAIWLWQHFGNWSCFKEEILQSFTVSQIYSAKDAFLNRTIGFQMAWVLAVVFLWGAGTALMAFQPVLLIVWVPATLLIGLPSLLFLMTRFGYLNRLLQGTEQLAAGRLGAELKVKGKSPLARHAAHLNMLREGYKESVSEQAKSERLKTELITNVSHDLRTPLTSIITYTDLLKNEDLGNEERRKYIDILDRKSERLKVLIEDLFEVSKMASGNAEIAKQQLDMKQLLMQALAEHEEAVQEAGLDVRITAPGHPVYASVDGQKWWRLIDNLILNATKYSLPGSRVYIGLTEGAGELAMTMKNVTRYELGDNIEELLERFKRGDTSRQTEGSGLGLAIAQSIVDLHGGQMKLAVDGDLFKVTVLLPNQQ</sequence>
<dbReference type="GO" id="GO:0005886">
    <property type="term" value="C:plasma membrane"/>
    <property type="evidence" value="ECO:0007669"/>
    <property type="project" value="UniProtKB-SubCell"/>
</dbReference>
<dbReference type="FunFam" id="1.10.287.130:FF:000008">
    <property type="entry name" value="Two-component sensor histidine kinase"/>
    <property type="match status" value="1"/>
</dbReference>
<keyword evidence="5" id="KW-0597">Phosphoprotein</keyword>
<dbReference type="PANTHER" id="PTHR45528:SF1">
    <property type="entry name" value="SENSOR HISTIDINE KINASE CPXA"/>
    <property type="match status" value="1"/>
</dbReference>
<dbReference type="Pfam" id="PF02518">
    <property type="entry name" value="HATPase_c"/>
    <property type="match status" value="1"/>
</dbReference>
<evidence type="ECO:0000256" key="12">
    <source>
        <dbReference type="ARBA" id="ARBA00023012"/>
    </source>
</evidence>
<evidence type="ECO:0000256" key="11">
    <source>
        <dbReference type="ARBA" id="ARBA00022989"/>
    </source>
</evidence>
<dbReference type="AlphaFoldDB" id="A0A1C7EA33"/>
<feature type="transmembrane region" description="Helical" evidence="14">
    <location>
        <begin position="296"/>
        <end position="317"/>
    </location>
</feature>
<evidence type="ECO:0000313" key="17">
    <source>
        <dbReference type="Proteomes" id="UP000092650"/>
    </source>
</evidence>
<keyword evidence="6" id="KW-0808">Transferase</keyword>
<evidence type="ECO:0000256" key="1">
    <source>
        <dbReference type="ARBA" id="ARBA00000085"/>
    </source>
</evidence>
<dbReference type="CDD" id="cd00082">
    <property type="entry name" value="HisKA"/>
    <property type="match status" value="1"/>
</dbReference>
<dbReference type="InterPro" id="IPR050398">
    <property type="entry name" value="HssS/ArlS-like"/>
</dbReference>
<evidence type="ECO:0000256" key="14">
    <source>
        <dbReference type="SAM" id="Phobius"/>
    </source>
</evidence>
<evidence type="ECO:0000256" key="5">
    <source>
        <dbReference type="ARBA" id="ARBA00022553"/>
    </source>
</evidence>
<evidence type="ECO:0000256" key="2">
    <source>
        <dbReference type="ARBA" id="ARBA00004651"/>
    </source>
</evidence>
<evidence type="ECO:0000256" key="4">
    <source>
        <dbReference type="ARBA" id="ARBA00022475"/>
    </source>
</evidence>
<keyword evidence="13 14" id="KW-0472">Membrane</keyword>
<dbReference type="RefSeq" id="WP_068870244.1">
    <property type="nucleotide sequence ID" value="NZ_CP016539.2"/>
</dbReference>
<keyword evidence="12" id="KW-0902">Two-component regulatory system</keyword>
<feature type="domain" description="Histidine kinase" evidence="15">
    <location>
        <begin position="501"/>
        <end position="715"/>
    </location>
</feature>
<dbReference type="InterPro" id="IPR036097">
    <property type="entry name" value="HisK_dim/P_sf"/>
</dbReference>
<feature type="transmembrane region" description="Helical" evidence="14">
    <location>
        <begin position="329"/>
        <end position="353"/>
    </location>
</feature>
<keyword evidence="17" id="KW-1185">Reference proteome</keyword>
<dbReference type="PANTHER" id="PTHR45528">
    <property type="entry name" value="SENSOR HISTIDINE KINASE CPXA"/>
    <property type="match status" value="1"/>
</dbReference>
<evidence type="ECO:0000256" key="6">
    <source>
        <dbReference type="ARBA" id="ARBA00022679"/>
    </source>
</evidence>
<keyword evidence="9" id="KW-0418">Kinase</keyword>
<reference evidence="16" key="1">
    <citation type="submission" date="2016-10" db="EMBL/GenBank/DDBJ databases">
        <authorList>
            <person name="See-Too W.S."/>
        </authorList>
    </citation>
    <scope>NUCLEOTIDE SEQUENCE [LARGE SCALE GENOMIC DNA]</scope>
    <source>
        <strain evidence="16">DSM 23997</strain>
    </source>
</reference>
<evidence type="ECO:0000256" key="8">
    <source>
        <dbReference type="ARBA" id="ARBA00022741"/>
    </source>
</evidence>
<dbReference type="SUPFAM" id="SSF47384">
    <property type="entry name" value="Homodimeric domain of signal transducing histidine kinase"/>
    <property type="match status" value="1"/>
</dbReference>
<dbReference type="Pfam" id="PF00512">
    <property type="entry name" value="HisKA"/>
    <property type="match status" value="1"/>
</dbReference>
<evidence type="ECO:0000313" key="16">
    <source>
        <dbReference type="EMBL" id="ANU20307.1"/>
    </source>
</evidence>
<keyword evidence="7 14" id="KW-0812">Transmembrane</keyword>
<proteinExistence type="predicted"/>
<dbReference type="STRING" id="1038856.BBI15_08800"/>
<dbReference type="Proteomes" id="UP000092650">
    <property type="component" value="Chromosome"/>
</dbReference>
<dbReference type="OrthoDB" id="9792991at2"/>
<feature type="transmembrane region" description="Helical" evidence="14">
    <location>
        <begin position="251"/>
        <end position="268"/>
    </location>
</feature>
<dbReference type="EC" id="2.7.13.3" evidence="3"/>
<dbReference type="EMBL" id="CP016539">
    <property type="protein sequence ID" value="ANU20307.1"/>
    <property type="molecule type" value="Genomic_DNA"/>
</dbReference>